<accession>A0AC58RPC3</accession>
<sequence length="1316" mass="153467">MEPIQQIRIVDQYRRRLGFKQVVVNVSNKIWIFIDQKYEFEILFNIEQHITLKVTDTDDQKEFVITMVYAKCDATERIELWDTLYNLDDDMSLPWLVGGDFNVIWDEEEKFGGLPVHINETDDFRHCINTCNLFDLGFKGSIFTWWNERAEEDCIFKRLDRCLRNMELQQFWPGLEINHLSKIGSDHSPMQIKCNPNSGPTKKAFRFMNLWIKNDSFLEVVKEHWQADFHASPFILFNHKMKKLKKALTVWSRATFGDIFQRLASLEEVLQVHETQFELNLTMQNRERIQRVQTYLIRVWALEEEFWKQKAEDESDIAEEAIHFFKQQFHEPSVPTEFTILDHVPVIMNDEQNNDLTRKPTMEEVKKAVFGLNGDSASGPDGFNGNFFHACWDIIGEDILQMVKAFFCGQELPKCVTYTNLVLLPKKKDVQTFSYFRPISLSNFTNKIISKVIHERLVDILPNVISDEQAGFVKGRNMVENVLLTQEIIIDIRLRTKAGPNVAIKLDMIKAYDRLSWMFLSKILRKMGFSEWFISLIFGIVSNNWYSILVNGQPHGFFKSTRGVKQGDPLSPTLFILAIEAMSRGLNALHHNLYFCGFGMLKWSPKINHLAYADDTIIFSSSDVTSLRLIMEVLNSYEVASGQLINKSKSAIYVHHSTSDEVVITIERVTGIGRQEFSFTYLGYPIFYSRRIMDFYEGLVKKVMKKLQTWKGKLLSIGGRAVLINSILQSMPIHLLSAVNPPANVINKLYKIFARTKPSLWSSFICQKYCKKSNAIVTPWRYGSHIWKKMLECRDLIEHQILWKLKMRSSLFWFDNWTGLGSLYFVVPQEFFGDENINNVNDVVNEGQWIEEQLRELLPGDLASHILDNIQCPEISDECDKPIWSLDTRGQFTVKTAWEYLRRRKDPAIIYSNMWVQGLPWKISFFMWKLWKRKLPLDDTIRRMRYSMPPKCWCCAVPNEKTLNHVFYHLYTASRVWSYFFSYAGLSLEGLSLHQAIVKCWTLKVIPRLKQIFLALPSIIVWELWKMRNISKHGEPVSTNRVVFQICTTIQSLIKVRKPGVAHVPYRWPDILKMMENYTPKLKFNKVLWKFSMQGWMKINTNGASRGNPWRSSIGFCLRNEHGDLLFACGKEIQKVTNTQAETKAILEALKHSRVAERDTGNTLLNSSLRGVLLQCANPLREGKQLRQIGTRKNDNTRTQLNELLEFSALLDYARLHYHLVVLMQQLHNTVKHMHRIEEDESIGSKSIQALIQMLRPMVHSIGMHFGILKRKHWVECSVHIKNGTKLLTKKMSTESKKQKEQISLLRGTQMLQIEQ</sequence>
<evidence type="ECO:0000313" key="1">
    <source>
        <dbReference type="Proteomes" id="UP000790787"/>
    </source>
</evidence>
<evidence type="ECO:0000313" key="2">
    <source>
        <dbReference type="RefSeq" id="XP_075074578.1"/>
    </source>
</evidence>
<reference evidence="1" key="1">
    <citation type="journal article" date="2014" name="Nat. Commun.">
        <title>The tobacco genome sequence and its comparison with those of tomato and potato.</title>
        <authorList>
            <person name="Sierro N."/>
            <person name="Battey J.N."/>
            <person name="Ouadi S."/>
            <person name="Bakaher N."/>
            <person name="Bovet L."/>
            <person name="Willig A."/>
            <person name="Goepfert S."/>
            <person name="Peitsch M.C."/>
            <person name="Ivanov N.V."/>
        </authorList>
    </citation>
    <scope>NUCLEOTIDE SEQUENCE [LARGE SCALE GENOMIC DNA]</scope>
</reference>
<protein>
    <submittedName>
        <fullName evidence="2">Uncharacterized protein LOC142162156</fullName>
    </submittedName>
</protein>
<dbReference type="Proteomes" id="UP000790787">
    <property type="component" value="Chromosome 7"/>
</dbReference>
<organism evidence="1 2">
    <name type="scientific">Nicotiana tabacum</name>
    <name type="common">Common tobacco</name>
    <dbReference type="NCBI Taxonomy" id="4097"/>
    <lineage>
        <taxon>Eukaryota</taxon>
        <taxon>Viridiplantae</taxon>
        <taxon>Streptophyta</taxon>
        <taxon>Embryophyta</taxon>
        <taxon>Tracheophyta</taxon>
        <taxon>Spermatophyta</taxon>
        <taxon>Magnoliopsida</taxon>
        <taxon>eudicotyledons</taxon>
        <taxon>Gunneridae</taxon>
        <taxon>Pentapetalae</taxon>
        <taxon>asterids</taxon>
        <taxon>lamiids</taxon>
        <taxon>Solanales</taxon>
        <taxon>Solanaceae</taxon>
        <taxon>Nicotianoideae</taxon>
        <taxon>Nicotianeae</taxon>
        <taxon>Nicotiana</taxon>
    </lineage>
</organism>
<gene>
    <name evidence="2" type="primary">LOC142162156</name>
</gene>
<reference evidence="2" key="2">
    <citation type="submission" date="2025-08" db="UniProtKB">
        <authorList>
            <consortium name="RefSeq"/>
        </authorList>
    </citation>
    <scope>IDENTIFICATION</scope>
    <source>
        <tissue evidence="2">Leaf</tissue>
    </source>
</reference>
<proteinExistence type="predicted"/>
<dbReference type="RefSeq" id="XP_075074578.1">
    <property type="nucleotide sequence ID" value="XM_075218477.1"/>
</dbReference>
<name>A0AC58RPC3_TOBAC</name>
<keyword evidence="1" id="KW-1185">Reference proteome</keyword>